<dbReference type="STRING" id="240159.A0A4U5V542"/>
<evidence type="ECO:0000313" key="8">
    <source>
        <dbReference type="EMBL" id="TKS82759.1"/>
    </source>
</evidence>
<evidence type="ECO:0000259" key="7">
    <source>
        <dbReference type="PROSITE" id="PS51225"/>
    </source>
</evidence>
<gene>
    <name evidence="8" type="ORF">D9C73_016868</name>
</gene>
<evidence type="ECO:0000256" key="6">
    <source>
        <dbReference type="SAM" id="Phobius"/>
    </source>
</evidence>
<keyword evidence="2 5" id="KW-0812">Transmembrane</keyword>
<protein>
    <submittedName>
        <fullName evidence="8">CKLF-like MARVEL transmembrane domain-containing protein 7</fullName>
    </submittedName>
</protein>
<evidence type="ECO:0000256" key="5">
    <source>
        <dbReference type="PROSITE-ProRule" id="PRU00581"/>
    </source>
</evidence>
<keyword evidence="9" id="KW-1185">Reference proteome</keyword>
<comment type="subcellular location">
    <subcellularLocation>
        <location evidence="1">Membrane</location>
        <topology evidence="1">Multi-pass membrane protein</topology>
    </subcellularLocation>
</comment>
<dbReference type="Proteomes" id="UP000298787">
    <property type="component" value="Chromosome 14"/>
</dbReference>
<evidence type="ECO:0000313" key="9">
    <source>
        <dbReference type="Proteomes" id="UP000298787"/>
    </source>
</evidence>
<sequence>MSHTVITTTTTTRTSGDGVLNMGYTRTIPGLLKIGQMIALLIAVLCVHCARGWPSWAAFQFFEVVTLWFLIAVLIFFIMHLFRLQGKMPCINWPLTEFFHYSVGTVLIFIASIVAAVKAGAASALVAGSVQQCKQ</sequence>
<feature type="transmembrane region" description="Helical" evidence="6">
    <location>
        <begin position="98"/>
        <end position="117"/>
    </location>
</feature>
<feature type="transmembrane region" description="Helical" evidence="6">
    <location>
        <begin position="30"/>
        <end position="50"/>
    </location>
</feature>
<dbReference type="PROSITE" id="PS51225">
    <property type="entry name" value="MARVEL"/>
    <property type="match status" value="1"/>
</dbReference>
<proteinExistence type="predicted"/>
<feature type="domain" description="MARVEL" evidence="7">
    <location>
        <begin position="24"/>
        <end position="135"/>
    </location>
</feature>
<organism evidence="8 9">
    <name type="scientific">Collichthys lucidus</name>
    <name type="common">Big head croaker</name>
    <name type="synonym">Sciaena lucida</name>
    <dbReference type="NCBI Taxonomy" id="240159"/>
    <lineage>
        <taxon>Eukaryota</taxon>
        <taxon>Metazoa</taxon>
        <taxon>Chordata</taxon>
        <taxon>Craniata</taxon>
        <taxon>Vertebrata</taxon>
        <taxon>Euteleostomi</taxon>
        <taxon>Actinopterygii</taxon>
        <taxon>Neopterygii</taxon>
        <taxon>Teleostei</taxon>
        <taxon>Neoteleostei</taxon>
        <taxon>Acanthomorphata</taxon>
        <taxon>Eupercaria</taxon>
        <taxon>Sciaenidae</taxon>
        <taxon>Collichthys</taxon>
    </lineage>
</organism>
<dbReference type="AlphaFoldDB" id="A0A4U5V542"/>
<dbReference type="Pfam" id="PF01284">
    <property type="entry name" value="MARVEL"/>
    <property type="match status" value="1"/>
</dbReference>
<keyword evidence="3 6" id="KW-1133">Transmembrane helix</keyword>
<evidence type="ECO:0000256" key="4">
    <source>
        <dbReference type="ARBA" id="ARBA00023136"/>
    </source>
</evidence>
<keyword evidence="4 5" id="KW-0472">Membrane</keyword>
<feature type="transmembrane region" description="Helical" evidence="6">
    <location>
        <begin position="57"/>
        <end position="78"/>
    </location>
</feature>
<dbReference type="GO" id="GO:0016020">
    <property type="term" value="C:membrane"/>
    <property type="evidence" value="ECO:0007669"/>
    <property type="project" value="UniProtKB-SubCell"/>
</dbReference>
<dbReference type="InterPro" id="IPR050578">
    <property type="entry name" value="MARVEL-CKLF_proteins"/>
</dbReference>
<dbReference type="EMBL" id="CM014091">
    <property type="protein sequence ID" value="TKS82759.1"/>
    <property type="molecule type" value="Genomic_DNA"/>
</dbReference>
<evidence type="ECO:0000256" key="2">
    <source>
        <dbReference type="ARBA" id="ARBA00022692"/>
    </source>
</evidence>
<evidence type="ECO:0000256" key="1">
    <source>
        <dbReference type="ARBA" id="ARBA00004141"/>
    </source>
</evidence>
<name>A0A4U5V542_COLLU</name>
<dbReference type="InterPro" id="IPR008253">
    <property type="entry name" value="Marvel"/>
</dbReference>
<dbReference type="PANTHER" id="PTHR22776:SF89">
    <property type="entry name" value="CKLF-LIKE MARVEL TRANSMEMBRANE DOMAIN-CONTAINING PROTEIN 7"/>
    <property type="match status" value="1"/>
</dbReference>
<evidence type="ECO:0000256" key="3">
    <source>
        <dbReference type="ARBA" id="ARBA00022989"/>
    </source>
</evidence>
<accession>A0A4U5V542</accession>
<dbReference type="PANTHER" id="PTHR22776">
    <property type="entry name" value="MARVEL-CONTAINING POTENTIAL LIPID RAFT-ASSOCIATED PROTEIN"/>
    <property type="match status" value="1"/>
</dbReference>
<reference evidence="8 9" key="1">
    <citation type="submission" date="2019-01" db="EMBL/GenBank/DDBJ databases">
        <title>Genome Assembly of Collichthys lucidus.</title>
        <authorList>
            <person name="Cai M."/>
            <person name="Xiao S."/>
        </authorList>
    </citation>
    <scope>NUCLEOTIDE SEQUENCE [LARGE SCALE GENOMIC DNA]</scope>
    <source>
        <strain evidence="8">JT15FE1705JMU</strain>
        <tissue evidence="8">Muscle</tissue>
    </source>
</reference>